<dbReference type="PANTHER" id="PTHR22617">
    <property type="entry name" value="CHEMOTAXIS SENSOR HISTIDINE KINASE-RELATED"/>
    <property type="match status" value="1"/>
</dbReference>
<dbReference type="GO" id="GO:0006935">
    <property type="term" value="P:chemotaxis"/>
    <property type="evidence" value="ECO:0007669"/>
    <property type="project" value="InterPro"/>
</dbReference>
<gene>
    <name evidence="2" type="primary">cheW_2</name>
    <name evidence="2" type="ORF">Enr13x_38590</name>
</gene>
<dbReference type="GO" id="GO:0005829">
    <property type="term" value="C:cytosol"/>
    <property type="evidence" value="ECO:0007669"/>
    <property type="project" value="TreeGrafter"/>
</dbReference>
<sequence>MSFVGVCALVEVNVVKNILVFEIDERQLGISADLVVEVVRAVTPLSLPRVPETVMGIINLRGEVVPVLDTRKCLRLSAMPVRHTDHLVIIRDDALCYALHADRAVDLATLQADATDDEDSEPAGQLAKTSLGFVQLLNPWDLLSADDRAELASIVSSAPAAEANG</sequence>
<dbReference type="Pfam" id="PF01584">
    <property type="entry name" value="CheW"/>
    <property type="match status" value="1"/>
</dbReference>
<dbReference type="InterPro" id="IPR039315">
    <property type="entry name" value="CheW"/>
</dbReference>
<organism evidence="2 3">
    <name type="scientific">Stieleria neptunia</name>
    <dbReference type="NCBI Taxonomy" id="2527979"/>
    <lineage>
        <taxon>Bacteria</taxon>
        <taxon>Pseudomonadati</taxon>
        <taxon>Planctomycetota</taxon>
        <taxon>Planctomycetia</taxon>
        <taxon>Pirellulales</taxon>
        <taxon>Pirellulaceae</taxon>
        <taxon>Stieleria</taxon>
    </lineage>
</organism>
<feature type="domain" description="CheW-like" evidence="1">
    <location>
        <begin position="15"/>
        <end position="157"/>
    </location>
</feature>
<keyword evidence="3" id="KW-1185">Reference proteome</keyword>
<dbReference type="InterPro" id="IPR002545">
    <property type="entry name" value="CheW-lke_dom"/>
</dbReference>
<dbReference type="KEGG" id="snep:Enr13x_38590"/>
<dbReference type="PROSITE" id="PS50851">
    <property type="entry name" value="CHEW"/>
    <property type="match status" value="1"/>
</dbReference>
<dbReference type="Proteomes" id="UP000319004">
    <property type="component" value="Chromosome"/>
</dbReference>
<dbReference type="GO" id="GO:0007165">
    <property type="term" value="P:signal transduction"/>
    <property type="evidence" value="ECO:0007669"/>
    <property type="project" value="InterPro"/>
</dbReference>
<proteinExistence type="predicted"/>
<dbReference type="SMART" id="SM00260">
    <property type="entry name" value="CheW"/>
    <property type="match status" value="1"/>
</dbReference>
<dbReference type="AlphaFoldDB" id="A0A518HT35"/>
<dbReference type="Gene3D" id="2.40.50.180">
    <property type="entry name" value="CheA-289, Domain 4"/>
    <property type="match status" value="1"/>
</dbReference>
<protein>
    <submittedName>
        <fullName evidence="2">Chemotaxis protein CheW</fullName>
    </submittedName>
</protein>
<evidence type="ECO:0000313" key="3">
    <source>
        <dbReference type="Proteomes" id="UP000319004"/>
    </source>
</evidence>
<dbReference type="InterPro" id="IPR036061">
    <property type="entry name" value="CheW-like_dom_sf"/>
</dbReference>
<dbReference type="PANTHER" id="PTHR22617:SF23">
    <property type="entry name" value="CHEMOTAXIS PROTEIN CHEW"/>
    <property type="match status" value="1"/>
</dbReference>
<name>A0A518HT35_9BACT</name>
<reference evidence="2 3" key="1">
    <citation type="submission" date="2019-03" db="EMBL/GenBank/DDBJ databases">
        <title>Deep-cultivation of Planctomycetes and their phenomic and genomic characterization uncovers novel biology.</title>
        <authorList>
            <person name="Wiegand S."/>
            <person name="Jogler M."/>
            <person name="Boedeker C."/>
            <person name="Pinto D."/>
            <person name="Vollmers J."/>
            <person name="Rivas-Marin E."/>
            <person name="Kohn T."/>
            <person name="Peeters S.H."/>
            <person name="Heuer A."/>
            <person name="Rast P."/>
            <person name="Oberbeckmann S."/>
            <person name="Bunk B."/>
            <person name="Jeske O."/>
            <person name="Meyerdierks A."/>
            <person name="Storesund J.E."/>
            <person name="Kallscheuer N."/>
            <person name="Luecker S."/>
            <person name="Lage O.M."/>
            <person name="Pohl T."/>
            <person name="Merkel B.J."/>
            <person name="Hornburger P."/>
            <person name="Mueller R.-W."/>
            <person name="Bruemmer F."/>
            <person name="Labrenz M."/>
            <person name="Spormann A.M."/>
            <person name="Op den Camp H."/>
            <person name="Overmann J."/>
            <person name="Amann R."/>
            <person name="Jetten M.S.M."/>
            <person name="Mascher T."/>
            <person name="Medema M.H."/>
            <person name="Devos D.P."/>
            <person name="Kaster A.-K."/>
            <person name="Ovreas L."/>
            <person name="Rohde M."/>
            <person name="Galperin M.Y."/>
            <person name="Jogler C."/>
        </authorList>
    </citation>
    <scope>NUCLEOTIDE SEQUENCE [LARGE SCALE GENOMIC DNA]</scope>
    <source>
        <strain evidence="2 3">Enr13</strain>
    </source>
</reference>
<evidence type="ECO:0000313" key="2">
    <source>
        <dbReference type="EMBL" id="QDV43998.1"/>
    </source>
</evidence>
<dbReference type="SUPFAM" id="SSF50341">
    <property type="entry name" value="CheW-like"/>
    <property type="match status" value="1"/>
</dbReference>
<dbReference type="EMBL" id="CP037423">
    <property type="protein sequence ID" value="QDV43998.1"/>
    <property type="molecule type" value="Genomic_DNA"/>
</dbReference>
<accession>A0A518HT35</accession>
<evidence type="ECO:0000259" key="1">
    <source>
        <dbReference type="PROSITE" id="PS50851"/>
    </source>
</evidence>